<gene>
    <name evidence="2" type="ORF">J2W55_003391</name>
</gene>
<protein>
    <submittedName>
        <fullName evidence="2">Peroxiredoxin</fullName>
    </submittedName>
</protein>
<accession>A0ABU1TDW1</accession>
<comment type="caution">
    <text evidence="2">The sequence shown here is derived from an EMBL/GenBank/DDBJ whole genome shotgun (WGS) entry which is preliminary data.</text>
</comment>
<reference evidence="2 3" key="1">
    <citation type="submission" date="2023-07" db="EMBL/GenBank/DDBJ databases">
        <title>Sorghum-associated microbial communities from plants grown in Nebraska, USA.</title>
        <authorList>
            <person name="Schachtman D."/>
        </authorList>
    </citation>
    <scope>NUCLEOTIDE SEQUENCE [LARGE SCALE GENOMIC DNA]</scope>
    <source>
        <strain evidence="2 3">3262</strain>
    </source>
</reference>
<sequence length="215" mass="24869">MLTTTNNKYPFFDLLEIVAETDLPFKPYRPLKPVQSGNFVPDFKLYNDYSRWQQFFNGSETHGPVSLRHLLNKPLVIAFYSHHWREQGLTLLKQLNNIHNEIKASGGNLLIVSDERTDELEKKAWEHSFTLNFYHDQEKEVARIFRIFSDDDPVWNRFSGIDVNVPLLATYVIDPSKQVIYNHIDLDFLGTFSARDIVSSVYESALIAGNSKKSA</sequence>
<dbReference type="EMBL" id="JAVDUU010000003">
    <property type="protein sequence ID" value="MDR6943538.1"/>
    <property type="molecule type" value="Genomic_DNA"/>
</dbReference>
<feature type="domain" description="Alkyl hydroperoxide reductase subunit C/ Thiol specific antioxidant" evidence="1">
    <location>
        <begin position="38"/>
        <end position="181"/>
    </location>
</feature>
<dbReference type="InterPro" id="IPR036249">
    <property type="entry name" value="Thioredoxin-like_sf"/>
</dbReference>
<evidence type="ECO:0000313" key="2">
    <source>
        <dbReference type="EMBL" id="MDR6943538.1"/>
    </source>
</evidence>
<keyword evidence="3" id="KW-1185">Reference proteome</keyword>
<dbReference type="Pfam" id="PF00578">
    <property type="entry name" value="AhpC-TSA"/>
    <property type="match status" value="1"/>
</dbReference>
<evidence type="ECO:0000313" key="3">
    <source>
        <dbReference type="Proteomes" id="UP001247620"/>
    </source>
</evidence>
<dbReference type="RefSeq" id="WP_310097950.1">
    <property type="nucleotide sequence ID" value="NZ_JAVDUU010000003.1"/>
</dbReference>
<dbReference type="Gene3D" id="3.40.30.10">
    <property type="entry name" value="Glutaredoxin"/>
    <property type="match status" value="1"/>
</dbReference>
<dbReference type="InterPro" id="IPR000866">
    <property type="entry name" value="AhpC/TSA"/>
</dbReference>
<dbReference type="Proteomes" id="UP001247620">
    <property type="component" value="Unassembled WGS sequence"/>
</dbReference>
<evidence type="ECO:0000259" key="1">
    <source>
        <dbReference type="Pfam" id="PF00578"/>
    </source>
</evidence>
<proteinExistence type="predicted"/>
<organism evidence="2 3">
    <name type="scientific">Mucilaginibacter pocheonensis</name>
    <dbReference type="NCBI Taxonomy" id="398050"/>
    <lineage>
        <taxon>Bacteria</taxon>
        <taxon>Pseudomonadati</taxon>
        <taxon>Bacteroidota</taxon>
        <taxon>Sphingobacteriia</taxon>
        <taxon>Sphingobacteriales</taxon>
        <taxon>Sphingobacteriaceae</taxon>
        <taxon>Mucilaginibacter</taxon>
    </lineage>
</organism>
<dbReference type="SUPFAM" id="SSF52833">
    <property type="entry name" value="Thioredoxin-like"/>
    <property type="match status" value="1"/>
</dbReference>
<name>A0ABU1TDW1_9SPHI</name>